<dbReference type="SUPFAM" id="SSF52096">
    <property type="entry name" value="ClpP/crotonase"/>
    <property type="match status" value="1"/>
</dbReference>
<sequence length="507" mass="51906">MRRATLLIVVCLCGGLWTRVADAATVGFDSATAGAVWSAALTYIAPRSLQALTVPQMTIWGLNGLAALDPDLNATLQDGQVRLYGPNALLLAVAAPQAGDTAGWGKVAAQVAAAAYAASPALQQAGTQEIVSSFFDELFNHFDPYSRYEAPEIAAQNQLMIMGLAGTGLTFAAKSGHVIISDVAAESPAENAGLLPGMTVLSVNGRSAYPGAVDGLNSAMSGIAGSNVTLSVQDASDGPPATQQVTLTRGFIPPQTVFTEPSPAPGVVALKISAFNKGTATQFGAALASLLAQSPAPAGLVLDLRGNRGGVLRQAVLVADSLLPSGMIVQTVGRDPDADQSFKAEGSDLTNGAPLVVLVDGQTASAAEILAAALADNGRAVVIGSETLGKGLVQTLTSLPDGGELYVTWSRVLAPRGWPLQSLGVMPQICTSLGPQILQTELAALDQGRNLQAKPLAAARAMRAPTDMDDVLRIRNFCPADIGSDLDLTAAAHVLSSPAAYQAALLR</sequence>
<evidence type="ECO:0000256" key="2">
    <source>
        <dbReference type="ARBA" id="ARBA00022670"/>
    </source>
</evidence>
<dbReference type="GO" id="GO:0006508">
    <property type="term" value="P:proteolysis"/>
    <property type="evidence" value="ECO:0007669"/>
    <property type="project" value="UniProtKB-KW"/>
</dbReference>
<keyword evidence="5" id="KW-0732">Signal</keyword>
<dbReference type="InterPro" id="IPR036034">
    <property type="entry name" value="PDZ_sf"/>
</dbReference>
<dbReference type="SUPFAM" id="SSF50156">
    <property type="entry name" value="PDZ domain-like"/>
    <property type="match status" value="1"/>
</dbReference>
<evidence type="ECO:0000259" key="6">
    <source>
        <dbReference type="PROSITE" id="PS50106"/>
    </source>
</evidence>
<dbReference type="AlphaFoldDB" id="A0A840V9X8"/>
<dbReference type="CDD" id="cd07560">
    <property type="entry name" value="Peptidase_S41_CPP"/>
    <property type="match status" value="1"/>
</dbReference>
<dbReference type="SMART" id="SM00245">
    <property type="entry name" value="TSPc"/>
    <property type="match status" value="1"/>
</dbReference>
<dbReference type="Gene3D" id="3.30.750.44">
    <property type="match status" value="1"/>
</dbReference>
<dbReference type="Pfam" id="PF03572">
    <property type="entry name" value="Peptidase_S41"/>
    <property type="match status" value="1"/>
</dbReference>
<keyword evidence="2 7" id="KW-0645">Protease</keyword>
<dbReference type="Gene3D" id="2.30.42.10">
    <property type="match status" value="1"/>
</dbReference>
<dbReference type="InterPro" id="IPR029045">
    <property type="entry name" value="ClpP/crotonase-like_dom_sf"/>
</dbReference>
<dbReference type="PANTHER" id="PTHR32060">
    <property type="entry name" value="TAIL-SPECIFIC PROTEASE"/>
    <property type="match status" value="1"/>
</dbReference>
<feature type="domain" description="PDZ" evidence="6">
    <location>
        <begin position="168"/>
        <end position="217"/>
    </location>
</feature>
<organism evidence="7 8">
    <name type="scientific">Acidocella aromatica</name>
    <dbReference type="NCBI Taxonomy" id="1303579"/>
    <lineage>
        <taxon>Bacteria</taxon>
        <taxon>Pseudomonadati</taxon>
        <taxon>Pseudomonadota</taxon>
        <taxon>Alphaproteobacteria</taxon>
        <taxon>Acetobacterales</taxon>
        <taxon>Acidocellaceae</taxon>
        <taxon>Acidocella</taxon>
    </lineage>
</organism>
<evidence type="ECO:0000256" key="3">
    <source>
        <dbReference type="ARBA" id="ARBA00022801"/>
    </source>
</evidence>
<dbReference type="InterPro" id="IPR004447">
    <property type="entry name" value="Peptidase_S41A"/>
</dbReference>
<keyword evidence="8" id="KW-1185">Reference proteome</keyword>
<dbReference type="PANTHER" id="PTHR32060:SF30">
    <property type="entry name" value="CARBOXY-TERMINAL PROCESSING PROTEASE CTPA"/>
    <property type="match status" value="1"/>
</dbReference>
<accession>A0A840V9X8</accession>
<evidence type="ECO:0000256" key="4">
    <source>
        <dbReference type="ARBA" id="ARBA00022825"/>
    </source>
</evidence>
<protein>
    <submittedName>
        <fullName evidence="7">Carboxyl-terminal processing protease</fullName>
        <ecNumber evidence="7">3.4.21.102</ecNumber>
    </submittedName>
</protein>
<dbReference type="GO" id="GO:0007165">
    <property type="term" value="P:signal transduction"/>
    <property type="evidence" value="ECO:0007669"/>
    <property type="project" value="TreeGrafter"/>
</dbReference>
<dbReference type="GO" id="GO:0004252">
    <property type="term" value="F:serine-type endopeptidase activity"/>
    <property type="evidence" value="ECO:0007669"/>
    <property type="project" value="UniProtKB-EC"/>
</dbReference>
<dbReference type="EMBL" id="JACHFJ010000002">
    <property type="protein sequence ID" value="MBB5372563.1"/>
    <property type="molecule type" value="Genomic_DNA"/>
</dbReference>
<dbReference type="GO" id="GO:0030288">
    <property type="term" value="C:outer membrane-bounded periplasmic space"/>
    <property type="evidence" value="ECO:0007669"/>
    <property type="project" value="TreeGrafter"/>
</dbReference>
<dbReference type="EC" id="3.4.21.102" evidence="7"/>
<dbReference type="InterPro" id="IPR005151">
    <property type="entry name" value="Tail-specific_protease"/>
</dbReference>
<evidence type="ECO:0000313" key="7">
    <source>
        <dbReference type="EMBL" id="MBB5372563.1"/>
    </source>
</evidence>
<dbReference type="PROSITE" id="PS50106">
    <property type="entry name" value="PDZ"/>
    <property type="match status" value="1"/>
</dbReference>
<feature type="signal peptide" evidence="5">
    <location>
        <begin position="1"/>
        <end position="23"/>
    </location>
</feature>
<comment type="similarity">
    <text evidence="1">Belongs to the peptidase S41A family.</text>
</comment>
<dbReference type="RefSeq" id="WP_183265575.1">
    <property type="nucleotide sequence ID" value="NZ_JACHFJ010000002.1"/>
</dbReference>
<keyword evidence="4" id="KW-0720">Serine protease</keyword>
<name>A0A840V9X8_9PROT</name>
<evidence type="ECO:0000313" key="8">
    <source>
        <dbReference type="Proteomes" id="UP000553706"/>
    </source>
</evidence>
<evidence type="ECO:0000256" key="1">
    <source>
        <dbReference type="ARBA" id="ARBA00009179"/>
    </source>
</evidence>
<comment type="caution">
    <text evidence="7">The sequence shown here is derived from an EMBL/GenBank/DDBJ whole genome shotgun (WGS) entry which is preliminary data.</text>
</comment>
<keyword evidence="3 7" id="KW-0378">Hydrolase</keyword>
<gene>
    <name evidence="7" type="ORF">HNP71_000801</name>
</gene>
<dbReference type="SMART" id="SM00228">
    <property type="entry name" value="PDZ"/>
    <property type="match status" value="1"/>
</dbReference>
<dbReference type="InterPro" id="IPR001478">
    <property type="entry name" value="PDZ"/>
</dbReference>
<dbReference type="Proteomes" id="UP000553706">
    <property type="component" value="Unassembled WGS sequence"/>
</dbReference>
<feature type="chain" id="PRO_5032511684" evidence="5">
    <location>
        <begin position="24"/>
        <end position="507"/>
    </location>
</feature>
<reference evidence="7 8" key="1">
    <citation type="submission" date="2020-08" db="EMBL/GenBank/DDBJ databases">
        <title>Genomic Encyclopedia of Type Strains, Phase IV (KMG-IV): sequencing the most valuable type-strain genomes for metagenomic binning, comparative biology and taxonomic classification.</title>
        <authorList>
            <person name="Goeker M."/>
        </authorList>
    </citation>
    <scope>NUCLEOTIDE SEQUENCE [LARGE SCALE GENOMIC DNA]</scope>
    <source>
        <strain evidence="7 8">DSM 27026</strain>
    </source>
</reference>
<dbReference type="Gene3D" id="3.90.226.10">
    <property type="entry name" value="2-enoyl-CoA Hydratase, Chain A, domain 1"/>
    <property type="match status" value="1"/>
</dbReference>
<proteinExistence type="inferred from homology"/>
<evidence type="ECO:0000256" key="5">
    <source>
        <dbReference type="SAM" id="SignalP"/>
    </source>
</evidence>